<accession>A0AA40CJ58</accession>
<dbReference type="EMBL" id="JAULSV010000007">
    <property type="protein sequence ID" value="KAK0639488.1"/>
    <property type="molecule type" value="Genomic_DNA"/>
</dbReference>
<gene>
    <name evidence="1" type="ORF">B0T16DRAFT_423261</name>
</gene>
<evidence type="ECO:0000313" key="1">
    <source>
        <dbReference type="EMBL" id="KAK0639488.1"/>
    </source>
</evidence>
<protein>
    <submittedName>
        <fullName evidence="1">Uncharacterized protein</fullName>
    </submittedName>
</protein>
<comment type="caution">
    <text evidence="1">The sequence shown here is derived from an EMBL/GenBank/DDBJ whole genome shotgun (WGS) entry which is preliminary data.</text>
</comment>
<organism evidence="1 2">
    <name type="scientific">Cercophora newfieldiana</name>
    <dbReference type="NCBI Taxonomy" id="92897"/>
    <lineage>
        <taxon>Eukaryota</taxon>
        <taxon>Fungi</taxon>
        <taxon>Dikarya</taxon>
        <taxon>Ascomycota</taxon>
        <taxon>Pezizomycotina</taxon>
        <taxon>Sordariomycetes</taxon>
        <taxon>Sordariomycetidae</taxon>
        <taxon>Sordariales</taxon>
        <taxon>Lasiosphaeriaceae</taxon>
        <taxon>Cercophora</taxon>
    </lineage>
</organism>
<name>A0AA40CJ58_9PEZI</name>
<evidence type="ECO:0000313" key="2">
    <source>
        <dbReference type="Proteomes" id="UP001174936"/>
    </source>
</evidence>
<keyword evidence="2" id="KW-1185">Reference proteome</keyword>
<dbReference type="Proteomes" id="UP001174936">
    <property type="component" value="Unassembled WGS sequence"/>
</dbReference>
<dbReference type="AlphaFoldDB" id="A0AA40CJ58"/>
<sequence length="127" mass="14336">MTPDYLLSDAEVYIQTAWAMVKHMSRLNLLNYVEPPSRRVFVELPSWVPDFSVPLVARLIEVSRRDEPGIDASGMPSPISVFSLTKENALVLRGARLAAVMEKGPRLYPKNSPLLETEWFLSVLAKH</sequence>
<reference evidence="1" key="1">
    <citation type="submission" date="2023-06" db="EMBL/GenBank/DDBJ databases">
        <title>Genome-scale phylogeny and comparative genomics of the fungal order Sordariales.</title>
        <authorList>
            <consortium name="Lawrence Berkeley National Laboratory"/>
            <person name="Hensen N."/>
            <person name="Bonometti L."/>
            <person name="Westerberg I."/>
            <person name="Brannstrom I.O."/>
            <person name="Guillou S."/>
            <person name="Cros-Aarteil S."/>
            <person name="Calhoun S."/>
            <person name="Haridas S."/>
            <person name="Kuo A."/>
            <person name="Mondo S."/>
            <person name="Pangilinan J."/>
            <person name="Riley R."/>
            <person name="Labutti K."/>
            <person name="Andreopoulos B."/>
            <person name="Lipzen A."/>
            <person name="Chen C."/>
            <person name="Yanf M."/>
            <person name="Daum C."/>
            <person name="Ng V."/>
            <person name="Clum A."/>
            <person name="Steindorff A."/>
            <person name="Ohm R."/>
            <person name="Martin F."/>
            <person name="Silar P."/>
            <person name="Natvig D."/>
            <person name="Lalanne C."/>
            <person name="Gautier V."/>
            <person name="Ament-Velasquez S.L."/>
            <person name="Kruys A."/>
            <person name="Hutchinson M.I."/>
            <person name="Powell A.J."/>
            <person name="Barry K."/>
            <person name="Miller A.N."/>
            <person name="Grigoriev I.V."/>
            <person name="Debuchy R."/>
            <person name="Gladieux P."/>
            <person name="Thoren M.H."/>
            <person name="Johannesson H."/>
        </authorList>
    </citation>
    <scope>NUCLEOTIDE SEQUENCE</scope>
    <source>
        <strain evidence="1">SMH2532-1</strain>
    </source>
</reference>
<proteinExistence type="predicted"/>